<dbReference type="Gene3D" id="3.30.1330.120">
    <property type="entry name" value="2-methylcitrate dehydratase PrpD"/>
    <property type="match status" value="1"/>
</dbReference>
<keyword evidence="6" id="KW-1185">Reference proteome</keyword>
<dbReference type="SUPFAM" id="SSF103378">
    <property type="entry name" value="2-methylcitrate dehydratase PrpD"/>
    <property type="match status" value="2"/>
</dbReference>
<dbReference type="Proteomes" id="UP001500655">
    <property type="component" value="Unassembled WGS sequence"/>
</dbReference>
<evidence type="ECO:0000313" key="6">
    <source>
        <dbReference type="Proteomes" id="UP001500655"/>
    </source>
</evidence>
<comment type="caution">
    <text evidence="5">The sequence shown here is derived from an EMBL/GenBank/DDBJ whole genome shotgun (WGS) entry which is preliminary data.</text>
</comment>
<evidence type="ECO:0000259" key="3">
    <source>
        <dbReference type="Pfam" id="PF03972"/>
    </source>
</evidence>
<sequence length="733" mass="73289">MIASQFATVALRLHTEGVGAEARAAASAALAACRPTERTAGGAATAAVTTADATVDAAIRAAAFGDTAAGDDTAGDAVAAADPLTRALRHAARSPSAAPWPWRLVAAALAGQPAQGDRAVDAALIGAEIAHRLAVALRGPVAAAWDAPGRVGAIGAAVTAGLAGGADTGQLASAVAISASLTCGHRVHAGTPLGGLHAGFAAAAGVLAATLGRQGVTGSPTALEGPRGLLNAYGERDAAAGLLDGFGTVWYVLDAPPTPPVPDSGQAPANPTGPDGAADLADQFARFASALSLADLPEAARHAGRRTLANVVGLAVDAARHPAVELVAATLRELGLHGNARALGRPERVSPYAAALLMGYAMHVEDFDDTHLRTVLHPGAPVVAAALAAAQVARASGAEVLAGVVAGVEVGSRLGIALGPGHFDRGWHVTGTVGHVAAAAAAARVLRLTAAQTAQALAIAGDLASGVTEQLGSMTKALHVGRSAADGLQAALLARAGLTGAPDPFGAAGGLRWALSPGYDPDAAVAGLGSAWEIEDNAFKPYSCGIVSHPVIDAAIAVRAAGLTAADIDRVVATVRPVVLEVMGVAAPRDGLQSKFSVYHCFAVGLLDGGAGPAQYSDARATDPAVVELRRRVEARTDPQMPKDACRVEVLDRAGGRHEFVIEHATGSVAAPMTDAQLADKFRLLAAPVLGGRAEQLWRAAMTLDAAERVDDLFTLAGPAERVDGLFTLAGPA</sequence>
<dbReference type="InterPro" id="IPR042183">
    <property type="entry name" value="MmgE/PrpD_sf_1"/>
</dbReference>
<gene>
    <name evidence="5" type="ORF">GCM10009681_43690</name>
</gene>
<dbReference type="InterPro" id="IPR042188">
    <property type="entry name" value="MmgE/PrpD_sf_2"/>
</dbReference>
<organism evidence="5 6">
    <name type="scientific">Luedemannella helvata</name>
    <dbReference type="NCBI Taxonomy" id="349315"/>
    <lineage>
        <taxon>Bacteria</taxon>
        <taxon>Bacillati</taxon>
        <taxon>Actinomycetota</taxon>
        <taxon>Actinomycetes</taxon>
        <taxon>Micromonosporales</taxon>
        <taxon>Micromonosporaceae</taxon>
        <taxon>Luedemannella</taxon>
    </lineage>
</organism>
<dbReference type="Pfam" id="PF19305">
    <property type="entry name" value="MmgE_PrpD_C"/>
    <property type="match status" value="1"/>
</dbReference>
<evidence type="ECO:0000256" key="2">
    <source>
        <dbReference type="SAM" id="MobiDB-lite"/>
    </source>
</evidence>
<dbReference type="Gene3D" id="1.10.4100.10">
    <property type="entry name" value="2-methylcitrate dehydratase PrpD"/>
    <property type="match status" value="2"/>
</dbReference>
<dbReference type="InterPro" id="IPR045337">
    <property type="entry name" value="MmgE_PrpD_C"/>
</dbReference>
<reference evidence="6" key="1">
    <citation type="journal article" date="2019" name="Int. J. Syst. Evol. Microbiol.">
        <title>The Global Catalogue of Microorganisms (GCM) 10K type strain sequencing project: providing services to taxonomists for standard genome sequencing and annotation.</title>
        <authorList>
            <consortium name="The Broad Institute Genomics Platform"/>
            <consortium name="The Broad Institute Genome Sequencing Center for Infectious Disease"/>
            <person name="Wu L."/>
            <person name="Ma J."/>
        </authorList>
    </citation>
    <scope>NUCLEOTIDE SEQUENCE [LARGE SCALE GENOMIC DNA]</scope>
    <source>
        <strain evidence="6">JCM 13249</strain>
    </source>
</reference>
<dbReference type="PANTHER" id="PTHR16943">
    <property type="entry name" value="2-METHYLCITRATE DEHYDRATASE-RELATED"/>
    <property type="match status" value="1"/>
</dbReference>
<dbReference type="RefSeq" id="WP_344085085.1">
    <property type="nucleotide sequence ID" value="NZ_BAAALS010000024.1"/>
</dbReference>
<evidence type="ECO:0000313" key="5">
    <source>
        <dbReference type="EMBL" id="GAA1767903.1"/>
    </source>
</evidence>
<feature type="region of interest" description="Disordered" evidence="2">
    <location>
        <begin position="257"/>
        <end position="276"/>
    </location>
</feature>
<feature type="domain" description="MmgE/PrpD N-terminal" evidence="3">
    <location>
        <begin position="87"/>
        <end position="236"/>
    </location>
</feature>
<dbReference type="InterPro" id="IPR005656">
    <property type="entry name" value="MmgE_PrpD"/>
</dbReference>
<proteinExistence type="inferred from homology"/>
<dbReference type="EMBL" id="BAAALS010000024">
    <property type="protein sequence ID" value="GAA1767903.1"/>
    <property type="molecule type" value="Genomic_DNA"/>
</dbReference>
<dbReference type="Pfam" id="PF03972">
    <property type="entry name" value="MmgE_PrpD_N"/>
    <property type="match status" value="2"/>
</dbReference>
<evidence type="ECO:0008006" key="7">
    <source>
        <dbReference type="Google" id="ProtNLM"/>
    </source>
</evidence>
<feature type="domain" description="MmgE/PrpD C-terminal" evidence="4">
    <location>
        <begin position="542"/>
        <end position="696"/>
    </location>
</feature>
<protein>
    <recommendedName>
        <fullName evidence="7">MmgE/PrpD family protein</fullName>
    </recommendedName>
</protein>
<evidence type="ECO:0000256" key="1">
    <source>
        <dbReference type="ARBA" id="ARBA00006174"/>
    </source>
</evidence>
<dbReference type="InterPro" id="IPR045336">
    <property type="entry name" value="MmgE_PrpD_N"/>
</dbReference>
<evidence type="ECO:0000259" key="4">
    <source>
        <dbReference type="Pfam" id="PF19305"/>
    </source>
</evidence>
<name>A0ABP4X4Z1_9ACTN</name>
<dbReference type="PANTHER" id="PTHR16943:SF8">
    <property type="entry name" value="2-METHYLCITRATE DEHYDRATASE"/>
    <property type="match status" value="1"/>
</dbReference>
<dbReference type="InterPro" id="IPR036148">
    <property type="entry name" value="MmgE/PrpD_sf"/>
</dbReference>
<comment type="similarity">
    <text evidence="1">Belongs to the PrpD family.</text>
</comment>
<accession>A0ABP4X4Z1</accession>
<feature type="domain" description="MmgE/PrpD N-terminal" evidence="3">
    <location>
        <begin position="283"/>
        <end position="521"/>
    </location>
</feature>